<sequence length="848" mass="96806">MTFFKQIVSFRTCGIILLVSLATMLPFVYGDECNFGKISSEYRWRPCPSINRTTVEDCIEQNCCYNNTINSQFNCWKKQKSEAGIKNGTCLPYTGTVCADNFNQSMLTNTRRLFDRKYQVNVTDRIMIKLFEIFQKIRIDAKCKNLLESIACPFVMPECTSDDTFFAPCREDCEYLSANCNKGSQTAYALGQIDLILYNEGYDFYHLNPSRIMACDLYQYSYNPGVQCMKLIHGIDRSKPPDDNKIIIIAGAAGGAVFLVFILCLIFCCYRRNERIKKEKLYQTEMEYVSNMTSIREHIRSADSTINPLMELLASSKPGELIQYPVDCIEYVKELGEGQFGKVFQGRVHGVVKGEESTDVAVKCLKEGSSDVAKASFNQEVALMSVLQHNNILRLLAVSTEEEPYCMIFEFMEKGDLNEFLRQWNSKEYLNDSQLIKICKHVAAGMEYLASKKFLHRDLATRNCLVGKDLMVKIADFGMSRNVYHSDYYRVGGEAMLPIRWMPPESILYGKFTVASDVYSFGVVMWEIFSFALQPFYGYGNEEVIEFIKKGVLLPKPEDCPEWIYNIMLNCWKTDVEERITFTRAYQMLKGQFHQDNAEDRTTDNYDRLPSEIRPATEGGNPQSDPSTNHEGYDRVTVSQQPPQRTHNDYDKVWNEPEVKQSPDFNQTPGYINLANLTKESSKRESSDDLPRSPSTDPGSPNMGFDDDERNLLRPQSTSSLPKGSPSISLKSLTPKALKKNNKSKQEFQSNEALLQHRRSLQGSRSIKDVMKTDNGGPRYVKSDDVKRISQNSDRQSQHGEGHEDKPEYIGAFRPTSEFLPFHGYGESIQANDPDEAKLIKKIIEESN</sequence>
<evidence type="ECO:0000256" key="3">
    <source>
        <dbReference type="ARBA" id="ARBA00022741"/>
    </source>
</evidence>
<dbReference type="RefSeq" id="XP_066933629.1">
    <property type="nucleotide sequence ID" value="XM_067077528.1"/>
</dbReference>
<dbReference type="OrthoDB" id="3256376at2759"/>
<keyword evidence="2" id="KW-0808">Transferase</keyword>
<dbReference type="AlphaFoldDB" id="A0A7M5V3L6"/>
<keyword evidence="7" id="KW-1015">Disulfide bond</keyword>
<feature type="region of interest" description="Disordered" evidence="12">
    <location>
        <begin position="596"/>
        <end position="650"/>
    </location>
</feature>
<accession>A0A7M5V3L6</accession>
<feature type="domain" description="Protein kinase" evidence="15">
    <location>
        <begin position="329"/>
        <end position="589"/>
    </location>
</feature>
<keyword evidence="13" id="KW-1133">Transmembrane helix</keyword>
<dbReference type="PROSITE" id="PS00239">
    <property type="entry name" value="RECEPTOR_TYR_KIN_II"/>
    <property type="match status" value="1"/>
</dbReference>
<reference evidence="17" key="1">
    <citation type="submission" date="2021-01" db="UniProtKB">
        <authorList>
            <consortium name="EnsemblMetazoa"/>
        </authorList>
    </citation>
    <scope>IDENTIFICATION</scope>
</reference>
<keyword evidence="3 10" id="KW-0547">Nucleotide-binding</keyword>
<feature type="compositionally biased region" description="Polar residues" evidence="12">
    <location>
        <begin position="620"/>
        <end position="630"/>
    </location>
</feature>
<dbReference type="PANTHER" id="PTHR24416">
    <property type="entry name" value="TYROSINE-PROTEIN KINASE RECEPTOR"/>
    <property type="match status" value="1"/>
</dbReference>
<keyword evidence="11" id="KW-0675">Receptor</keyword>
<dbReference type="Pfam" id="PF01392">
    <property type="entry name" value="Fz"/>
    <property type="match status" value="1"/>
</dbReference>
<dbReference type="EnsemblMetazoa" id="CLYHEMT010751.1">
    <property type="protein sequence ID" value="CLYHEMP010751.1"/>
    <property type="gene ID" value="CLYHEMG010751"/>
</dbReference>
<dbReference type="GO" id="GO:0051897">
    <property type="term" value="P:positive regulation of phosphatidylinositol 3-kinase/protein kinase B signal transduction"/>
    <property type="evidence" value="ECO:0007669"/>
    <property type="project" value="TreeGrafter"/>
</dbReference>
<feature type="compositionally biased region" description="Basic and acidic residues" evidence="12">
    <location>
        <begin position="680"/>
        <end position="691"/>
    </location>
</feature>
<proteinExistence type="inferred from homology"/>
<keyword evidence="13" id="KW-0472">Membrane</keyword>
<evidence type="ECO:0000256" key="1">
    <source>
        <dbReference type="ARBA" id="ARBA00004167"/>
    </source>
</evidence>
<dbReference type="PRINTS" id="PR00109">
    <property type="entry name" value="TYRKINASE"/>
</dbReference>
<evidence type="ECO:0000256" key="6">
    <source>
        <dbReference type="ARBA" id="ARBA00023137"/>
    </source>
</evidence>
<dbReference type="Proteomes" id="UP000594262">
    <property type="component" value="Unplaced"/>
</dbReference>
<keyword evidence="11 13" id="KW-0812">Transmembrane</keyword>
<evidence type="ECO:0000256" key="5">
    <source>
        <dbReference type="ARBA" id="ARBA00022840"/>
    </source>
</evidence>
<dbReference type="InterPro" id="IPR011009">
    <property type="entry name" value="Kinase-like_dom_sf"/>
</dbReference>
<dbReference type="PANTHER" id="PTHR24416:SF614">
    <property type="entry name" value="PROTEIN KINASE DOMAIN-CONTAINING PROTEIN"/>
    <property type="match status" value="1"/>
</dbReference>
<dbReference type="GO" id="GO:0005886">
    <property type="term" value="C:plasma membrane"/>
    <property type="evidence" value="ECO:0007669"/>
    <property type="project" value="TreeGrafter"/>
</dbReference>
<dbReference type="Gene3D" id="1.10.510.10">
    <property type="entry name" value="Transferase(Phosphotransferase) domain 1"/>
    <property type="match status" value="1"/>
</dbReference>
<dbReference type="InterPro" id="IPR001245">
    <property type="entry name" value="Ser-Thr/Tyr_kinase_cat_dom"/>
</dbReference>
<dbReference type="SUPFAM" id="SSF63501">
    <property type="entry name" value="Frizzled cysteine-rich domain"/>
    <property type="match status" value="1"/>
</dbReference>
<evidence type="ECO:0000256" key="9">
    <source>
        <dbReference type="PROSITE-ProRule" id="PRU00090"/>
    </source>
</evidence>
<evidence type="ECO:0000256" key="4">
    <source>
        <dbReference type="ARBA" id="ARBA00022777"/>
    </source>
</evidence>
<feature type="compositionally biased region" description="Polar residues" evidence="12">
    <location>
        <begin position="714"/>
        <end position="732"/>
    </location>
</feature>
<keyword evidence="4" id="KW-0418">Kinase</keyword>
<dbReference type="InterPro" id="IPR000719">
    <property type="entry name" value="Prot_kinase_dom"/>
</dbReference>
<keyword evidence="14" id="KW-0732">Signal</keyword>
<dbReference type="GeneID" id="136821295"/>
<dbReference type="Gene3D" id="3.30.200.20">
    <property type="entry name" value="Phosphorylase Kinase, domain 1"/>
    <property type="match status" value="1"/>
</dbReference>
<evidence type="ECO:0000256" key="14">
    <source>
        <dbReference type="SAM" id="SignalP"/>
    </source>
</evidence>
<comment type="similarity">
    <text evidence="11">Belongs to the protein kinase superfamily. Tyr protein kinase family. Insulin receptor subfamily.</text>
</comment>
<evidence type="ECO:0000259" key="16">
    <source>
        <dbReference type="PROSITE" id="PS50038"/>
    </source>
</evidence>
<dbReference type="InterPro" id="IPR036790">
    <property type="entry name" value="Frizzled_dom_sf"/>
</dbReference>
<evidence type="ECO:0000256" key="13">
    <source>
        <dbReference type="SAM" id="Phobius"/>
    </source>
</evidence>
<dbReference type="GO" id="GO:0005524">
    <property type="term" value="F:ATP binding"/>
    <property type="evidence" value="ECO:0007669"/>
    <property type="project" value="UniProtKB-UniRule"/>
</dbReference>
<dbReference type="GO" id="GO:0007169">
    <property type="term" value="P:cell surface receptor protein tyrosine kinase signaling pathway"/>
    <property type="evidence" value="ECO:0007669"/>
    <property type="project" value="InterPro"/>
</dbReference>
<dbReference type="GO" id="GO:0043235">
    <property type="term" value="C:receptor complex"/>
    <property type="evidence" value="ECO:0007669"/>
    <property type="project" value="TreeGrafter"/>
</dbReference>
<dbReference type="PROSITE" id="PS00107">
    <property type="entry name" value="PROTEIN_KINASE_ATP"/>
    <property type="match status" value="1"/>
</dbReference>
<dbReference type="InterPro" id="IPR002011">
    <property type="entry name" value="Tyr_kinase_rcpt_2_CS"/>
</dbReference>
<dbReference type="InterPro" id="IPR017441">
    <property type="entry name" value="Protein_kinase_ATP_BS"/>
</dbReference>
<dbReference type="SMART" id="SM00219">
    <property type="entry name" value="TyrKc"/>
    <property type="match status" value="1"/>
</dbReference>
<keyword evidence="11" id="KW-0597">Phosphoprotein</keyword>
<feature type="domain" description="FZ" evidence="16">
    <location>
        <begin position="85"/>
        <end position="231"/>
    </location>
</feature>
<dbReference type="Gene3D" id="1.10.2000.10">
    <property type="entry name" value="Frizzled cysteine-rich domain"/>
    <property type="match status" value="1"/>
</dbReference>
<dbReference type="CDD" id="cd00192">
    <property type="entry name" value="PTKc"/>
    <property type="match status" value="1"/>
</dbReference>
<dbReference type="SUPFAM" id="SSF56112">
    <property type="entry name" value="Protein kinase-like (PK-like)"/>
    <property type="match status" value="1"/>
</dbReference>
<feature type="signal peptide" evidence="14">
    <location>
        <begin position="1"/>
        <end position="30"/>
    </location>
</feature>
<organism evidence="17 18">
    <name type="scientific">Clytia hemisphaerica</name>
    <dbReference type="NCBI Taxonomy" id="252671"/>
    <lineage>
        <taxon>Eukaryota</taxon>
        <taxon>Metazoa</taxon>
        <taxon>Cnidaria</taxon>
        <taxon>Hydrozoa</taxon>
        <taxon>Hydroidolina</taxon>
        <taxon>Leptothecata</taxon>
        <taxon>Obeliida</taxon>
        <taxon>Clytiidae</taxon>
        <taxon>Clytia</taxon>
    </lineage>
</organism>
<dbReference type="GO" id="GO:0010976">
    <property type="term" value="P:positive regulation of neuron projection development"/>
    <property type="evidence" value="ECO:0007669"/>
    <property type="project" value="TreeGrafter"/>
</dbReference>
<evidence type="ECO:0000256" key="7">
    <source>
        <dbReference type="ARBA" id="ARBA00023157"/>
    </source>
</evidence>
<dbReference type="PROSITE" id="PS50011">
    <property type="entry name" value="PROTEIN_KINASE_DOM"/>
    <property type="match status" value="1"/>
</dbReference>
<protein>
    <recommendedName>
        <fullName evidence="11">Tyrosine-protein kinase receptor</fullName>
        <ecNumber evidence="11">2.7.10.1</ecNumber>
    </recommendedName>
</protein>
<feature type="binding site" evidence="10">
    <location>
        <position position="363"/>
    </location>
    <ligand>
        <name>ATP</name>
        <dbReference type="ChEBI" id="CHEBI:30616"/>
    </ligand>
</feature>
<dbReference type="InterPro" id="IPR008266">
    <property type="entry name" value="Tyr_kinase_AS"/>
</dbReference>
<evidence type="ECO:0000256" key="2">
    <source>
        <dbReference type="ARBA" id="ARBA00022679"/>
    </source>
</evidence>
<keyword evidence="6" id="KW-0829">Tyrosine-protein kinase</keyword>
<comment type="caution">
    <text evidence="9">Lacks conserved residue(s) required for the propagation of feature annotation.</text>
</comment>
<feature type="region of interest" description="Disordered" evidence="12">
    <location>
        <begin position="677"/>
        <end position="813"/>
    </location>
</feature>
<feature type="chain" id="PRO_5029761213" description="Tyrosine-protein kinase receptor" evidence="14">
    <location>
        <begin position="31"/>
        <end position="848"/>
    </location>
</feature>
<feature type="transmembrane region" description="Helical" evidence="13">
    <location>
        <begin position="246"/>
        <end position="270"/>
    </location>
</feature>
<evidence type="ECO:0000256" key="11">
    <source>
        <dbReference type="RuleBase" id="RU000312"/>
    </source>
</evidence>
<comment type="subcellular location">
    <subcellularLocation>
        <location evidence="1">Membrane</location>
        <topology evidence="1">Single-pass membrane protein</topology>
    </subcellularLocation>
</comment>
<dbReference type="InterPro" id="IPR020067">
    <property type="entry name" value="Frizzled_dom"/>
</dbReference>
<name>A0A7M5V3L6_9CNID</name>
<dbReference type="InterPro" id="IPR020635">
    <property type="entry name" value="Tyr_kinase_cat_dom"/>
</dbReference>
<evidence type="ECO:0000256" key="10">
    <source>
        <dbReference type="PROSITE-ProRule" id="PRU10141"/>
    </source>
</evidence>
<dbReference type="EC" id="2.7.10.1" evidence="11"/>
<dbReference type="Pfam" id="PF07714">
    <property type="entry name" value="PK_Tyr_Ser-Thr"/>
    <property type="match status" value="1"/>
</dbReference>
<comment type="catalytic activity">
    <reaction evidence="8 11">
        <text>L-tyrosyl-[protein] + ATP = O-phospho-L-tyrosyl-[protein] + ADP + H(+)</text>
        <dbReference type="Rhea" id="RHEA:10596"/>
        <dbReference type="Rhea" id="RHEA-COMP:10136"/>
        <dbReference type="Rhea" id="RHEA-COMP:20101"/>
        <dbReference type="ChEBI" id="CHEBI:15378"/>
        <dbReference type="ChEBI" id="CHEBI:30616"/>
        <dbReference type="ChEBI" id="CHEBI:46858"/>
        <dbReference type="ChEBI" id="CHEBI:61978"/>
        <dbReference type="ChEBI" id="CHEBI:456216"/>
        <dbReference type="EC" id="2.7.10.1"/>
    </reaction>
</comment>
<keyword evidence="18" id="KW-1185">Reference proteome</keyword>
<dbReference type="InterPro" id="IPR050122">
    <property type="entry name" value="RTK"/>
</dbReference>
<feature type="compositionally biased region" description="Basic and acidic residues" evidence="12">
    <location>
        <begin position="796"/>
        <end position="808"/>
    </location>
</feature>
<dbReference type="GO" id="GO:0004714">
    <property type="term" value="F:transmembrane receptor protein tyrosine kinase activity"/>
    <property type="evidence" value="ECO:0007669"/>
    <property type="project" value="UniProtKB-EC"/>
</dbReference>
<evidence type="ECO:0000256" key="12">
    <source>
        <dbReference type="SAM" id="MobiDB-lite"/>
    </source>
</evidence>
<feature type="compositionally biased region" description="Basic and acidic residues" evidence="12">
    <location>
        <begin position="596"/>
        <end position="611"/>
    </location>
</feature>
<evidence type="ECO:0000313" key="17">
    <source>
        <dbReference type="EnsemblMetazoa" id="CLYHEMP010751.1"/>
    </source>
</evidence>
<evidence type="ECO:0000313" key="18">
    <source>
        <dbReference type="Proteomes" id="UP000594262"/>
    </source>
</evidence>
<evidence type="ECO:0000256" key="8">
    <source>
        <dbReference type="ARBA" id="ARBA00051243"/>
    </source>
</evidence>
<dbReference type="PROSITE" id="PS50038">
    <property type="entry name" value="FZ"/>
    <property type="match status" value="1"/>
</dbReference>
<keyword evidence="5 10" id="KW-0067">ATP-binding</keyword>
<dbReference type="PROSITE" id="PS00109">
    <property type="entry name" value="PROTEIN_KINASE_TYR"/>
    <property type="match status" value="1"/>
</dbReference>
<dbReference type="FunFam" id="1.10.510.10:FF:000554">
    <property type="entry name" value="Predicted protein"/>
    <property type="match status" value="1"/>
</dbReference>
<evidence type="ECO:0000259" key="15">
    <source>
        <dbReference type="PROSITE" id="PS50011"/>
    </source>
</evidence>